<reference evidence="2" key="1">
    <citation type="journal article" date="2019" name="Int. J. Syst. Evol. Microbiol.">
        <title>The Global Catalogue of Microorganisms (GCM) 10K type strain sequencing project: providing services to taxonomists for standard genome sequencing and annotation.</title>
        <authorList>
            <consortium name="The Broad Institute Genomics Platform"/>
            <consortium name="The Broad Institute Genome Sequencing Center for Infectious Disease"/>
            <person name="Wu L."/>
            <person name="Ma J."/>
        </authorList>
    </citation>
    <scope>NUCLEOTIDE SEQUENCE [LARGE SCALE GENOMIC DNA]</scope>
    <source>
        <strain evidence="2">TBRC 1276</strain>
    </source>
</reference>
<proteinExistence type="predicted"/>
<accession>A0ABV8G663</accession>
<evidence type="ECO:0000313" key="1">
    <source>
        <dbReference type="EMBL" id="MFC4008590.1"/>
    </source>
</evidence>
<dbReference type="RefSeq" id="WP_379528647.1">
    <property type="nucleotide sequence ID" value="NZ_JBHSBI010000006.1"/>
</dbReference>
<organism evidence="1 2">
    <name type="scientific">Nonomuraea purpurea</name>
    <dbReference type="NCBI Taxonomy" id="1849276"/>
    <lineage>
        <taxon>Bacteria</taxon>
        <taxon>Bacillati</taxon>
        <taxon>Actinomycetota</taxon>
        <taxon>Actinomycetes</taxon>
        <taxon>Streptosporangiales</taxon>
        <taxon>Streptosporangiaceae</taxon>
        <taxon>Nonomuraea</taxon>
    </lineage>
</organism>
<dbReference type="EMBL" id="JBHSBI010000006">
    <property type="protein sequence ID" value="MFC4008590.1"/>
    <property type="molecule type" value="Genomic_DNA"/>
</dbReference>
<gene>
    <name evidence="1" type="ORF">ACFOY2_15270</name>
</gene>
<sequence length="212" mass="23218">MEPSRLVERVVVVLPPLVRLDEDGLLAELRHHAPRRSGNMSSQFTAAPVARLEPERHVQAGQELRLDRHVRGQFGNVSAQDAAAGTAEPRQHIQQAADRRKPVLVGDLVPVVSGTIPQPLDVAKGIDDVRAADVRLRAFDQIVQSLAAGVARDVVVPPQLLEYPLRDFAYQGDRVLRVTVAEGLDRALEVQAEIAGDPGVVIKLVPELDFRR</sequence>
<dbReference type="Proteomes" id="UP001595851">
    <property type="component" value="Unassembled WGS sequence"/>
</dbReference>
<keyword evidence="2" id="KW-1185">Reference proteome</keyword>
<name>A0ABV8G663_9ACTN</name>
<comment type="caution">
    <text evidence="1">The sequence shown here is derived from an EMBL/GenBank/DDBJ whole genome shotgun (WGS) entry which is preliminary data.</text>
</comment>
<evidence type="ECO:0000313" key="2">
    <source>
        <dbReference type="Proteomes" id="UP001595851"/>
    </source>
</evidence>
<protein>
    <submittedName>
        <fullName evidence="1">Uncharacterized protein</fullName>
    </submittedName>
</protein>